<evidence type="ECO:0000313" key="2">
    <source>
        <dbReference type="EMBL" id="TWI05401.1"/>
    </source>
</evidence>
<dbReference type="EMBL" id="VLKP01000019">
    <property type="protein sequence ID" value="TWI05401.1"/>
    <property type="molecule type" value="Genomic_DNA"/>
</dbReference>
<dbReference type="AlphaFoldDB" id="A0A562LCM6"/>
<dbReference type="InterPro" id="IPR032557">
    <property type="entry name" value="DUF4935"/>
</dbReference>
<feature type="domain" description="DUF4935" evidence="1">
    <location>
        <begin position="21"/>
        <end position="165"/>
    </location>
</feature>
<reference evidence="2 3" key="1">
    <citation type="journal article" date="2015" name="Stand. Genomic Sci.">
        <title>Genomic Encyclopedia of Bacterial and Archaeal Type Strains, Phase III: the genomes of soil and plant-associated and newly described type strains.</title>
        <authorList>
            <person name="Whitman W.B."/>
            <person name="Woyke T."/>
            <person name="Klenk H.P."/>
            <person name="Zhou Y."/>
            <person name="Lilburn T.G."/>
            <person name="Beck B.J."/>
            <person name="De Vos P."/>
            <person name="Vandamme P."/>
            <person name="Eisen J.A."/>
            <person name="Garrity G."/>
            <person name="Hugenholtz P."/>
            <person name="Kyrpides N.C."/>
        </authorList>
    </citation>
    <scope>NUCLEOTIDE SEQUENCE [LARGE SCALE GENOMIC DNA]</scope>
    <source>
        <strain evidence="2 3">CGMCC 1.10136</strain>
    </source>
</reference>
<protein>
    <recommendedName>
        <fullName evidence="1">DUF4935 domain-containing protein</fullName>
    </recommendedName>
</protein>
<comment type="caution">
    <text evidence="2">The sequence shown here is derived from an EMBL/GenBank/DDBJ whole genome shotgun (WGS) entry which is preliminary data.</text>
</comment>
<gene>
    <name evidence="2" type="ORF">IP93_03036</name>
</gene>
<dbReference type="RefSeq" id="WP_144817093.1">
    <property type="nucleotide sequence ID" value="NZ_VLKP01000019.1"/>
</dbReference>
<accession>A0A562LCM6</accession>
<evidence type="ECO:0000313" key="3">
    <source>
        <dbReference type="Proteomes" id="UP000316471"/>
    </source>
</evidence>
<organism evidence="2 3">
    <name type="scientific">Aerolutibacter ruishenii</name>
    <dbReference type="NCBI Taxonomy" id="686800"/>
    <lineage>
        <taxon>Bacteria</taxon>
        <taxon>Pseudomonadati</taxon>
        <taxon>Pseudomonadota</taxon>
        <taxon>Gammaproteobacteria</taxon>
        <taxon>Lysobacterales</taxon>
        <taxon>Lysobacteraceae</taxon>
        <taxon>Aerolutibacter</taxon>
    </lineage>
</organism>
<name>A0A562LCM6_9GAMM</name>
<dbReference type="OrthoDB" id="9766796at2"/>
<dbReference type="Pfam" id="PF16289">
    <property type="entry name" value="PIN_12"/>
    <property type="match status" value="1"/>
</dbReference>
<dbReference type="Proteomes" id="UP000316471">
    <property type="component" value="Unassembled WGS sequence"/>
</dbReference>
<evidence type="ECO:0000259" key="1">
    <source>
        <dbReference type="Pfam" id="PF16289"/>
    </source>
</evidence>
<keyword evidence="3" id="KW-1185">Reference proteome</keyword>
<proteinExistence type="predicted"/>
<sequence length="167" mass="18590">MKWTEEEIAAAVSEGTLNALSLDTSVFDGERNRFEHGLLVRLRQFKDTDVSVVLAEVVRREVQAHVAKAAAEDQDKLRAALRGIGLTWQIDSERRDSAFKTACGDEAPVAFAERRVSQFLADSGIEIIDSAGRVRVEDLLRDYFMAKAPFGKTADKKNEFPDAITVF</sequence>